<proteinExistence type="inferred from homology"/>
<dbReference type="Gene3D" id="3.30.559.10">
    <property type="entry name" value="Chloramphenicol acetyltransferase-like domain"/>
    <property type="match status" value="1"/>
</dbReference>
<evidence type="ECO:0000313" key="3">
    <source>
        <dbReference type="EMBL" id="KAK1457866.1"/>
    </source>
</evidence>
<dbReference type="GO" id="GO:0016407">
    <property type="term" value="F:acetyltransferase activity"/>
    <property type="evidence" value="ECO:0007669"/>
    <property type="project" value="InterPro"/>
</dbReference>
<dbReference type="AlphaFoldDB" id="A0AAI9XSD4"/>
<sequence>MSLPPLPRLEPAKFRWYPSPDGPSSVRRLAVGTEAWVGLREPNSRGQYDNYLNTSLRVHVPGISLETIALQISNALVNIRFQHPEVGCSVTWATDQDPPFIVYNSPSSDEVALNWGRGLVSSIATDKTGLEVAAELSEARQEKPEPLPPVKVYVVAQVPETGTPLENGARVDVLCAFNHIHWDSISSRIFVGDLLRGVGQQFNAGDQNLANSPFHHPWGKEIANLNEPVLDACKTNVDALGEDYDKARDDFITELLRSARGFWHQRLRPSHRQAFRYEVPNTDSLHRNNPWCISNTSYNVKAFVSDGIVDNYIPGDVFGSSNEQIYTVESCNFHLTTCSSDVLVRMDSFKGQTSLSVCFNNGRLDENLAKAFLDAIVDFMMAFAT</sequence>
<dbReference type="PANTHER" id="PTHR42034">
    <property type="entry name" value="CHROMOSOME 7, WHOLE GENOME SHOTGUN SEQUENCE-RELATED"/>
    <property type="match status" value="1"/>
</dbReference>
<reference evidence="3 4" key="1">
    <citation type="submission" date="2016-10" db="EMBL/GenBank/DDBJ databases">
        <title>The genome sequence of Colletotrichum fioriniae PJ7.</title>
        <authorList>
            <person name="Baroncelli R."/>
        </authorList>
    </citation>
    <scope>NUCLEOTIDE SEQUENCE [LARGE SCALE GENOMIC DNA]</scope>
    <source>
        <strain evidence="3">Col 31</strain>
    </source>
</reference>
<evidence type="ECO:0008006" key="5">
    <source>
        <dbReference type="Google" id="ProtNLM"/>
    </source>
</evidence>
<comment type="caution">
    <text evidence="3">The sequence shown here is derived from an EMBL/GenBank/DDBJ whole genome shotgun (WGS) entry which is preliminary data.</text>
</comment>
<dbReference type="EMBL" id="MLGG01000015">
    <property type="protein sequence ID" value="KAK1457866.1"/>
    <property type="molecule type" value="Genomic_DNA"/>
</dbReference>
<dbReference type="GO" id="GO:0043386">
    <property type="term" value="P:mycotoxin biosynthetic process"/>
    <property type="evidence" value="ECO:0007669"/>
    <property type="project" value="InterPro"/>
</dbReference>
<comment type="similarity">
    <text evidence="1">Belongs to the trichothecene O-acetyltransferase family.</text>
</comment>
<evidence type="ECO:0000256" key="1">
    <source>
        <dbReference type="ARBA" id="ARBA00006439"/>
    </source>
</evidence>
<name>A0AAI9XSD4_9PEZI</name>
<dbReference type="Proteomes" id="UP001239795">
    <property type="component" value="Unassembled WGS sequence"/>
</dbReference>
<protein>
    <recommendedName>
        <fullName evidence="5">Condensation domain-containing protein</fullName>
    </recommendedName>
</protein>
<keyword evidence="2" id="KW-0808">Transferase</keyword>
<evidence type="ECO:0000256" key="2">
    <source>
        <dbReference type="ARBA" id="ARBA00022679"/>
    </source>
</evidence>
<dbReference type="Pfam" id="PF07428">
    <property type="entry name" value="Tri3"/>
    <property type="match status" value="1"/>
</dbReference>
<keyword evidence="4" id="KW-1185">Reference proteome</keyword>
<evidence type="ECO:0000313" key="4">
    <source>
        <dbReference type="Proteomes" id="UP001239795"/>
    </source>
</evidence>
<dbReference type="PANTHER" id="PTHR42034:SF1">
    <property type="entry name" value="CONDENSATION DOMAIN-CONTAINING PROTEIN"/>
    <property type="match status" value="1"/>
</dbReference>
<organism evidence="3 4">
    <name type="scientific">Colletotrichum melonis</name>
    <dbReference type="NCBI Taxonomy" id="1209925"/>
    <lineage>
        <taxon>Eukaryota</taxon>
        <taxon>Fungi</taxon>
        <taxon>Dikarya</taxon>
        <taxon>Ascomycota</taxon>
        <taxon>Pezizomycotina</taxon>
        <taxon>Sordariomycetes</taxon>
        <taxon>Hypocreomycetidae</taxon>
        <taxon>Glomerellales</taxon>
        <taxon>Glomerellaceae</taxon>
        <taxon>Colletotrichum</taxon>
        <taxon>Colletotrichum acutatum species complex</taxon>
    </lineage>
</organism>
<dbReference type="InterPro" id="IPR023213">
    <property type="entry name" value="CAT-like_dom_sf"/>
</dbReference>
<dbReference type="InterPro" id="IPR009992">
    <property type="entry name" value="Tri3/Sat12/Sat16/Mac1"/>
</dbReference>
<accession>A0AAI9XSD4</accession>
<gene>
    <name evidence="3" type="ORF">CMEL01_15849</name>
</gene>
<dbReference type="Gene3D" id="3.30.559.30">
    <property type="entry name" value="Nonribosomal peptide synthetase, condensation domain"/>
    <property type="match status" value="1"/>
</dbReference>